<evidence type="ECO:0000256" key="1">
    <source>
        <dbReference type="ARBA" id="ARBA00009477"/>
    </source>
</evidence>
<dbReference type="Pfam" id="PF25917">
    <property type="entry name" value="BSH_RND"/>
    <property type="match status" value="1"/>
</dbReference>
<dbReference type="InterPro" id="IPR058625">
    <property type="entry name" value="MdtA-like_BSH"/>
</dbReference>
<dbReference type="PANTHER" id="PTHR30386">
    <property type="entry name" value="MEMBRANE FUSION SUBUNIT OF EMRAB-TOLC MULTIDRUG EFFLUX PUMP"/>
    <property type="match status" value="1"/>
</dbReference>
<gene>
    <name evidence="4" type="ORF">ABIF29_006344</name>
</gene>
<accession>A0ABV4F997</accession>
<keyword evidence="2" id="KW-1133">Transmembrane helix</keyword>
<feature type="transmembrane region" description="Helical" evidence="2">
    <location>
        <begin position="6"/>
        <end position="22"/>
    </location>
</feature>
<feature type="domain" description="Multidrug resistance protein MdtA-like barrel-sandwich hybrid" evidence="3">
    <location>
        <begin position="62"/>
        <end position="181"/>
    </location>
</feature>
<organism evidence="4 5">
    <name type="scientific">Bradyrhizobium elkanii</name>
    <dbReference type="NCBI Taxonomy" id="29448"/>
    <lineage>
        <taxon>Bacteria</taxon>
        <taxon>Pseudomonadati</taxon>
        <taxon>Pseudomonadota</taxon>
        <taxon>Alphaproteobacteria</taxon>
        <taxon>Hyphomicrobiales</taxon>
        <taxon>Nitrobacteraceae</taxon>
        <taxon>Bradyrhizobium</taxon>
    </lineage>
</organism>
<evidence type="ECO:0000313" key="4">
    <source>
        <dbReference type="EMBL" id="MEY9319545.1"/>
    </source>
</evidence>
<dbReference type="Gene3D" id="2.40.50.100">
    <property type="match status" value="1"/>
</dbReference>
<dbReference type="InterPro" id="IPR050739">
    <property type="entry name" value="MFP"/>
</dbReference>
<sequence>MMGVAIINTYLVLLFLLVHFKIVRFNLFWKLSPFIVLILVMFGLLVPMNWGAPQGSALVVRNAVSIVPSVAGEVTEVPVVANAPLKAGDVLFKIDPTPYDAQVKAITAQLKLSKTRLTQMTTLFERDAGRGFDVEQRQSEVDQLSGQLEAAQWNLDKTVVTAPADGYVTNVALRKGARVTNLPLSPVMAFIDTSNTIIGVQINQIDARYVAPGQEVEVTFKFAPGQIYSGKVESVLQAIATGQTQTSGTAVAPKAIEAAPFVVRVKLDDATFANRLPAGSAGTAAIYTEHLKPTHVVRRVLLRQVAIINYVNPF</sequence>
<evidence type="ECO:0000313" key="5">
    <source>
        <dbReference type="Proteomes" id="UP001565471"/>
    </source>
</evidence>
<evidence type="ECO:0000256" key="2">
    <source>
        <dbReference type="SAM" id="Phobius"/>
    </source>
</evidence>
<dbReference type="SUPFAM" id="SSF111369">
    <property type="entry name" value="HlyD-like secretion proteins"/>
    <property type="match status" value="1"/>
</dbReference>
<dbReference type="NCBIfam" id="TIGR01730">
    <property type="entry name" value="RND_mfp"/>
    <property type="match status" value="1"/>
</dbReference>
<reference evidence="4 5" key="1">
    <citation type="submission" date="2024-07" db="EMBL/GenBank/DDBJ databases">
        <title>Genomic Encyclopedia of Type Strains, Phase V (KMG-V): Genome sequencing to study the core and pangenomes of soil and plant-associated prokaryotes.</title>
        <authorList>
            <person name="Whitman W."/>
        </authorList>
    </citation>
    <scope>NUCLEOTIDE SEQUENCE [LARGE SCALE GENOMIC DNA]</scope>
    <source>
        <strain evidence="4 5">USDA 415</strain>
    </source>
</reference>
<proteinExistence type="inferred from homology"/>
<evidence type="ECO:0000259" key="3">
    <source>
        <dbReference type="Pfam" id="PF25917"/>
    </source>
</evidence>
<dbReference type="Gene3D" id="2.40.30.170">
    <property type="match status" value="1"/>
</dbReference>
<dbReference type="InterPro" id="IPR006143">
    <property type="entry name" value="RND_pump_MFP"/>
</dbReference>
<dbReference type="Proteomes" id="UP001565471">
    <property type="component" value="Unassembled WGS sequence"/>
</dbReference>
<feature type="transmembrane region" description="Helical" evidence="2">
    <location>
        <begin position="34"/>
        <end position="52"/>
    </location>
</feature>
<protein>
    <submittedName>
        <fullName evidence="4">RND family efflux transporter MFP subunit</fullName>
    </submittedName>
</protein>
<keyword evidence="2" id="KW-0472">Membrane</keyword>
<comment type="similarity">
    <text evidence="1">Belongs to the membrane fusion protein (MFP) (TC 8.A.1) family.</text>
</comment>
<name>A0ABV4F997_BRAEL</name>
<comment type="caution">
    <text evidence="4">The sequence shown here is derived from an EMBL/GenBank/DDBJ whole genome shotgun (WGS) entry which is preliminary data.</text>
</comment>
<keyword evidence="5" id="KW-1185">Reference proteome</keyword>
<dbReference type="PANTHER" id="PTHR30386:SF18">
    <property type="entry name" value="INNER MEMBRANE PROTEIN YIAV-RELATED"/>
    <property type="match status" value="1"/>
</dbReference>
<keyword evidence="2" id="KW-0812">Transmembrane</keyword>
<dbReference type="EMBL" id="JBGBZA010000002">
    <property type="protein sequence ID" value="MEY9319545.1"/>
    <property type="molecule type" value="Genomic_DNA"/>
</dbReference>